<evidence type="ECO:0000313" key="2">
    <source>
        <dbReference type="Proteomes" id="UP001058074"/>
    </source>
</evidence>
<comment type="caution">
    <text evidence="1">The sequence shown here is derived from an EMBL/GenBank/DDBJ whole genome shotgun (WGS) entry which is preliminary data.</text>
</comment>
<name>A0ACB5RD52_9CLOT</name>
<keyword evidence="2" id="KW-1185">Reference proteome</keyword>
<protein>
    <submittedName>
        <fullName evidence="1">Uncharacterized protein</fullName>
    </submittedName>
</protein>
<proteinExistence type="predicted"/>
<evidence type="ECO:0000313" key="1">
    <source>
        <dbReference type="EMBL" id="GKX67193.1"/>
    </source>
</evidence>
<reference evidence="1" key="1">
    <citation type="journal article" date="2025" name="Int. J. Syst. Evol. Microbiol.">
        <title>Inconstantimicrobium mannanitabidum sp. nov., a novel member of the family Clostridiaceae isolated from anoxic soil under the treatment of reductive soil disinfestation.</title>
        <authorList>
            <person name="Ueki A."/>
            <person name="Tonouchi A."/>
            <person name="Honma S."/>
            <person name="Kaku N."/>
            <person name="Ueki K."/>
        </authorList>
    </citation>
    <scope>NUCLEOTIDE SEQUENCE</scope>
    <source>
        <strain evidence="1">TW13</strain>
    </source>
</reference>
<organism evidence="1 2">
    <name type="scientific">Inconstantimicrobium mannanitabidum</name>
    <dbReference type="NCBI Taxonomy" id="1604901"/>
    <lineage>
        <taxon>Bacteria</taxon>
        <taxon>Bacillati</taxon>
        <taxon>Bacillota</taxon>
        <taxon>Clostridia</taxon>
        <taxon>Eubacteriales</taxon>
        <taxon>Clostridiaceae</taxon>
        <taxon>Inconstantimicrobium</taxon>
    </lineage>
</organism>
<dbReference type="EMBL" id="BROD01000001">
    <property type="protein sequence ID" value="GKX67193.1"/>
    <property type="molecule type" value="Genomic_DNA"/>
</dbReference>
<accession>A0ACB5RD52</accession>
<gene>
    <name evidence="1" type="ORF">rsdtw13_24510</name>
</gene>
<dbReference type="Proteomes" id="UP001058074">
    <property type="component" value="Unassembled WGS sequence"/>
</dbReference>
<sequence>MEQLSLSKWLKSIAVGIGIIGLIIYLLIVPLWGNDLVQANPNLTNWYWPWLIFIWITGIPCFMVLFEFWKICCEIGKDNSFSKENVNSLKRISQLLVIDSTILFVGNVVLFLLKMNHPGIALIMLFIMFAGIAVAVLSAALSHFVLKACKIKEENELTI</sequence>